<feature type="domain" description="Acyl-CoA dehydrogenase/oxidase C-terminal" evidence="7">
    <location>
        <begin position="235"/>
        <end position="373"/>
    </location>
</feature>
<feature type="domain" description="Acyl-CoA dehydrogenase/oxidase N-terminal" evidence="9">
    <location>
        <begin position="6"/>
        <end position="124"/>
    </location>
</feature>
<dbReference type="GO" id="GO:0005886">
    <property type="term" value="C:plasma membrane"/>
    <property type="evidence" value="ECO:0007669"/>
    <property type="project" value="TreeGrafter"/>
</dbReference>
<evidence type="ECO:0000259" key="7">
    <source>
        <dbReference type="Pfam" id="PF00441"/>
    </source>
</evidence>
<evidence type="ECO:0000313" key="10">
    <source>
        <dbReference type="EMBL" id="MBB3925846.1"/>
    </source>
</evidence>
<keyword evidence="4 6" id="KW-0274">FAD</keyword>
<evidence type="ECO:0000256" key="3">
    <source>
        <dbReference type="ARBA" id="ARBA00022630"/>
    </source>
</evidence>
<reference evidence="10 11" key="1">
    <citation type="submission" date="2020-08" db="EMBL/GenBank/DDBJ databases">
        <title>Genomic Encyclopedia of Type Strains, Phase IV (KMG-IV): sequencing the most valuable type-strain genomes for metagenomic binning, comparative biology and taxonomic classification.</title>
        <authorList>
            <person name="Goeker M."/>
        </authorList>
    </citation>
    <scope>NUCLEOTIDE SEQUENCE [LARGE SCALE GENOMIC DNA]</scope>
    <source>
        <strain evidence="10 11">DSM 26189</strain>
    </source>
</reference>
<dbReference type="InterPro" id="IPR009075">
    <property type="entry name" value="AcylCo_DH/oxidase_C"/>
</dbReference>
<dbReference type="EMBL" id="JACIDT010000004">
    <property type="protein sequence ID" value="MBB3925846.1"/>
    <property type="molecule type" value="Genomic_DNA"/>
</dbReference>
<evidence type="ECO:0000256" key="4">
    <source>
        <dbReference type="ARBA" id="ARBA00022827"/>
    </source>
</evidence>
<dbReference type="AlphaFoldDB" id="A0A7W6BF71"/>
<evidence type="ECO:0000256" key="2">
    <source>
        <dbReference type="ARBA" id="ARBA00009347"/>
    </source>
</evidence>
<feature type="domain" description="Acyl-CoA oxidase/dehydrogenase middle" evidence="8">
    <location>
        <begin position="129"/>
        <end position="203"/>
    </location>
</feature>
<evidence type="ECO:0000256" key="1">
    <source>
        <dbReference type="ARBA" id="ARBA00001974"/>
    </source>
</evidence>
<evidence type="ECO:0000259" key="9">
    <source>
        <dbReference type="Pfam" id="PF02771"/>
    </source>
</evidence>
<dbReference type="Proteomes" id="UP000571950">
    <property type="component" value="Unassembled WGS sequence"/>
</dbReference>
<dbReference type="InterPro" id="IPR037069">
    <property type="entry name" value="AcylCoA_DH/ox_N_sf"/>
</dbReference>
<dbReference type="GO" id="GO:0050660">
    <property type="term" value="F:flavin adenine dinucleotide binding"/>
    <property type="evidence" value="ECO:0007669"/>
    <property type="project" value="InterPro"/>
</dbReference>
<evidence type="ECO:0000259" key="8">
    <source>
        <dbReference type="Pfam" id="PF02770"/>
    </source>
</evidence>
<evidence type="ECO:0000313" key="11">
    <source>
        <dbReference type="Proteomes" id="UP000571950"/>
    </source>
</evidence>
<dbReference type="SUPFAM" id="SSF56645">
    <property type="entry name" value="Acyl-CoA dehydrogenase NM domain-like"/>
    <property type="match status" value="1"/>
</dbReference>
<organism evidence="10 11">
    <name type="scientific">Sphingobium jiangsuense</name>
    <dbReference type="NCBI Taxonomy" id="870476"/>
    <lineage>
        <taxon>Bacteria</taxon>
        <taxon>Pseudomonadati</taxon>
        <taxon>Pseudomonadota</taxon>
        <taxon>Alphaproteobacteria</taxon>
        <taxon>Sphingomonadales</taxon>
        <taxon>Sphingomonadaceae</taxon>
        <taxon>Sphingobium</taxon>
    </lineage>
</organism>
<keyword evidence="5 6" id="KW-0560">Oxidoreductase</keyword>
<dbReference type="Gene3D" id="2.40.110.10">
    <property type="entry name" value="Butyryl-CoA Dehydrogenase, subunit A, domain 2"/>
    <property type="match status" value="1"/>
</dbReference>
<dbReference type="InterPro" id="IPR006091">
    <property type="entry name" value="Acyl-CoA_Oxase/DH_mid-dom"/>
</dbReference>
<proteinExistence type="inferred from homology"/>
<dbReference type="InterPro" id="IPR046373">
    <property type="entry name" value="Acyl-CoA_Oxase/DH_mid-dom_sf"/>
</dbReference>
<dbReference type="Pfam" id="PF00441">
    <property type="entry name" value="Acyl-CoA_dh_1"/>
    <property type="match status" value="1"/>
</dbReference>
<comment type="caution">
    <text evidence="10">The sequence shown here is derived from an EMBL/GenBank/DDBJ whole genome shotgun (WGS) entry which is preliminary data.</text>
</comment>
<protein>
    <submittedName>
        <fullName evidence="10">Alkylation response protein AidB-like acyl-CoA dehydrogenase</fullName>
    </submittedName>
</protein>
<dbReference type="Gene3D" id="1.10.540.10">
    <property type="entry name" value="Acyl-CoA dehydrogenase/oxidase, N-terminal domain"/>
    <property type="match status" value="1"/>
</dbReference>
<comment type="similarity">
    <text evidence="2 6">Belongs to the acyl-CoA dehydrogenase family.</text>
</comment>
<dbReference type="Gene3D" id="1.20.140.10">
    <property type="entry name" value="Butyryl-CoA Dehydrogenase, subunit A, domain 3"/>
    <property type="match status" value="1"/>
</dbReference>
<dbReference type="PANTHER" id="PTHR43292">
    <property type="entry name" value="ACYL-COA DEHYDROGENASE"/>
    <property type="match status" value="1"/>
</dbReference>
<dbReference type="InterPro" id="IPR013786">
    <property type="entry name" value="AcylCoA_DH/ox_N"/>
</dbReference>
<comment type="cofactor">
    <cofactor evidence="1 6">
        <name>FAD</name>
        <dbReference type="ChEBI" id="CHEBI:57692"/>
    </cofactor>
</comment>
<dbReference type="InterPro" id="IPR052161">
    <property type="entry name" value="Mycobact_Acyl-CoA_DH"/>
</dbReference>
<accession>A0A7W6BF71</accession>
<dbReference type="Pfam" id="PF02770">
    <property type="entry name" value="Acyl-CoA_dh_M"/>
    <property type="match status" value="1"/>
</dbReference>
<dbReference type="Pfam" id="PF02771">
    <property type="entry name" value="Acyl-CoA_dh_N"/>
    <property type="match status" value="1"/>
</dbReference>
<sequence length="380" mass="42233">MEFAWTDDQIDFRRRVRQALDELLPGDWDEAYVSESYASDKQVDFSRHFCAALAERGLLTPHWPKEYGGADCPDWYHFILGEEMKAAGEPRGSQYMNVNWIGPTLLKYGTEEQKARHVAGIAGGTVIWCQGFSEPDAGTDLAALRTRAERDGDHYVVNGSKIWTSYARRADWCFLLVRTGPGRKDVSILLVPMDTPGISVTSFPGLIKDGHLNEVFFTDVRVPVANRLGEEGQAWGIVTHALAFERVGVPRYHTGLDALDRAVEQLRAEGRWDGDPIVRHRAGLLVARFEAARMLTYLVVDQRVRGEPPNSDANLSRIVALEAVGDMMNFLADYLPDCLAGGDRLLEDYYRINIPAGITGGTNEIQLDLVARGGLGLPRG</sequence>
<dbReference type="RefSeq" id="WP_188071390.1">
    <property type="nucleotide sequence ID" value="NZ_BSPS01000094.1"/>
</dbReference>
<dbReference type="InterPro" id="IPR036250">
    <property type="entry name" value="AcylCo_DH-like_C"/>
</dbReference>
<evidence type="ECO:0000256" key="6">
    <source>
        <dbReference type="RuleBase" id="RU362125"/>
    </source>
</evidence>
<dbReference type="PANTHER" id="PTHR43292:SF3">
    <property type="entry name" value="ACYL-COA DEHYDROGENASE FADE29"/>
    <property type="match status" value="1"/>
</dbReference>
<keyword evidence="3 6" id="KW-0285">Flavoprotein</keyword>
<dbReference type="InterPro" id="IPR009100">
    <property type="entry name" value="AcylCoA_DH/oxidase_NM_dom_sf"/>
</dbReference>
<dbReference type="SUPFAM" id="SSF47203">
    <property type="entry name" value="Acyl-CoA dehydrogenase C-terminal domain-like"/>
    <property type="match status" value="1"/>
</dbReference>
<evidence type="ECO:0000256" key="5">
    <source>
        <dbReference type="ARBA" id="ARBA00023002"/>
    </source>
</evidence>
<dbReference type="GO" id="GO:0016627">
    <property type="term" value="F:oxidoreductase activity, acting on the CH-CH group of donors"/>
    <property type="evidence" value="ECO:0007669"/>
    <property type="project" value="InterPro"/>
</dbReference>
<gene>
    <name evidence="10" type="ORF">GGR43_001561</name>
</gene>
<keyword evidence="11" id="KW-1185">Reference proteome</keyword>
<name>A0A7W6BF71_9SPHN</name>